<dbReference type="GO" id="GO:0046872">
    <property type="term" value="F:metal ion binding"/>
    <property type="evidence" value="ECO:0007669"/>
    <property type="project" value="UniProtKB-KW"/>
</dbReference>
<dbReference type="GO" id="GO:0005634">
    <property type="term" value="C:nucleus"/>
    <property type="evidence" value="ECO:0007669"/>
    <property type="project" value="UniProtKB-SubCell"/>
</dbReference>
<organism evidence="14 15">
    <name type="scientific">Rhodosorus marinus</name>
    <dbReference type="NCBI Taxonomy" id="101924"/>
    <lineage>
        <taxon>Eukaryota</taxon>
        <taxon>Rhodophyta</taxon>
        <taxon>Stylonematophyceae</taxon>
        <taxon>Stylonematales</taxon>
        <taxon>Stylonemataceae</taxon>
        <taxon>Rhodosorus</taxon>
    </lineage>
</organism>
<evidence type="ECO:0000256" key="1">
    <source>
        <dbReference type="ARBA" id="ARBA00001946"/>
    </source>
</evidence>
<dbReference type="Pfam" id="PF21292">
    <property type="entry name" value="EME1-MUS81_C"/>
    <property type="match status" value="1"/>
</dbReference>
<evidence type="ECO:0000256" key="4">
    <source>
        <dbReference type="ARBA" id="ARBA00022723"/>
    </source>
</evidence>
<dbReference type="GO" id="GO:0031297">
    <property type="term" value="P:replication fork processing"/>
    <property type="evidence" value="ECO:0007669"/>
    <property type="project" value="TreeGrafter"/>
</dbReference>
<dbReference type="PANTHER" id="PTHR21077:SF5">
    <property type="entry name" value="CROSSOVER JUNCTION ENDONUCLEASE MMS4"/>
    <property type="match status" value="1"/>
</dbReference>
<feature type="compositionally biased region" description="Polar residues" evidence="13">
    <location>
        <begin position="152"/>
        <end position="170"/>
    </location>
</feature>
<keyword evidence="7" id="KW-0378">Hydrolase</keyword>
<keyword evidence="5" id="KW-0255">Endonuclease</keyword>
<dbReference type="GO" id="GO:0031573">
    <property type="term" value="P:mitotic intra-S DNA damage checkpoint signaling"/>
    <property type="evidence" value="ECO:0007669"/>
    <property type="project" value="TreeGrafter"/>
</dbReference>
<dbReference type="Proteomes" id="UP001157974">
    <property type="component" value="Unassembled WGS sequence"/>
</dbReference>
<proteinExistence type="predicted"/>
<evidence type="ECO:0000256" key="6">
    <source>
        <dbReference type="ARBA" id="ARBA00022763"/>
    </source>
</evidence>
<name>A0AAV8UEB1_9RHOD</name>
<keyword evidence="6" id="KW-0227">DNA damage</keyword>
<evidence type="ECO:0000256" key="7">
    <source>
        <dbReference type="ARBA" id="ARBA00022801"/>
    </source>
</evidence>
<keyword evidence="12" id="KW-0469">Meiosis</keyword>
<feature type="compositionally biased region" description="Polar residues" evidence="13">
    <location>
        <begin position="110"/>
        <end position="122"/>
    </location>
</feature>
<evidence type="ECO:0008006" key="16">
    <source>
        <dbReference type="Google" id="ProtNLM"/>
    </source>
</evidence>
<evidence type="ECO:0000256" key="2">
    <source>
        <dbReference type="ARBA" id="ARBA00004123"/>
    </source>
</evidence>
<keyword evidence="15" id="KW-1185">Reference proteome</keyword>
<keyword evidence="4" id="KW-0479">Metal-binding</keyword>
<evidence type="ECO:0000256" key="12">
    <source>
        <dbReference type="ARBA" id="ARBA00023254"/>
    </source>
</evidence>
<dbReference type="GO" id="GO:0006302">
    <property type="term" value="P:double-strand break repair"/>
    <property type="evidence" value="ECO:0007669"/>
    <property type="project" value="TreeGrafter"/>
</dbReference>
<dbReference type="AlphaFoldDB" id="A0AAV8UEB1"/>
<dbReference type="GO" id="GO:0000712">
    <property type="term" value="P:resolution of meiotic recombination intermediates"/>
    <property type="evidence" value="ECO:0007669"/>
    <property type="project" value="TreeGrafter"/>
</dbReference>
<dbReference type="EMBL" id="JAMWBK010000013">
    <property type="protein sequence ID" value="KAJ8900794.1"/>
    <property type="molecule type" value="Genomic_DNA"/>
</dbReference>
<evidence type="ECO:0000313" key="14">
    <source>
        <dbReference type="EMBL" id="KAJ8900794.1"/>
    </source>
</evidence>
<comment type="cofactor">
    <cofactor evidence="1">
        <name>Mg(2+)</name>
        <dbReference type="ChEBI" id="CHEBI:18420"/>
    </cofactor>
</comment>
<evidence type="ECO:0000256" key="3">
    <source>
        <dbReference type="ARBA" id="ARBA00022722"/>
    </source>
</evidence>
<keyword evidence="11" id="KW-0539">Nucleus</keyword>
<feature type="compositionally biased region" description="Polar residues" evidence="13">
    <location>
        <begin position="130"/>
        <end position="142"/>
    </location>
</feature>
<evidence type="ECO:0000256" key="13">
    <source>
        <dbReference type="SAM" id="MobiDB-lite"/>
    </source>
</evidence>
<evidence type="ECO:0000256" key="10">
    <source>
        <dbReference type="ARBA" id="ARBA00023204"/>
    </source>
</evidence>
<protein>
    <recommendedName>
        <fullName evidence="16">CUE domain-containing protein</fullName>
    </recommendedName>
</protein>
<evidence type="ECO:0000256" key="9">
    <source>
        <dbReference type="ARBA" id="ARBA00023172"/>
    </source>
</evidence>
<dbReference type="GO" id="GO:0008821">
    <property type="term" value="F:crossover junction DNA endonuclease activity"/>
    <property type="evidence" value="ECO:0007669"/>
    <property type="project" value="TreeGrafter"/>
</dbReference>
<comment type="subcellular location">
    <subcellularLocation>
        <location evidence="2">Nucleus</location>
    </subcellularLocation>
</comment>
<reference evidence="14 15" key="1">
    <citation type="journal article" date="2023" name="Nat. Commun.">
        <title>Origin of minicircular mitochondrial genomes in red algae.</title>
        <authorList>
            <person name="Lee Y."/>
            <person name="Cho C.H."/>
            <person name="Lee Y.M."/>
            <person name="Park S.I."/>
            <person name="Yang J.H."/>
            <person name="West J.A."/>
            <person name="Bhattacharya D."/>
            <person name="Yoon H.S."/>
        </authorList>
    </citation>
    <scope>NUCLEOTIDE SEQUENCE [LARGE SCALE GENOMIC DNA]</scope>
    <source>
        <strain evidence="14 15">CCMP1338</strain>
        <tissue evidence="14">Whole cell</tissue>
    </source>
</reference>
<dbReference type="InterPro" id="IPR033310">
    <property type="entry name" value="Mms4/EME1/EME2"/>
</dbReference>
<comment type="caution">
    <text evidence="14">The sequence shown here is derived from an EMBL/GenBank/DDBJ whole genome shotgun (WGS) entry which is preliminary data.</text>
</comment>
<keyword evidence="9" id="KW-0233">DNA recombination</keyword>
<keyword evidence="3" id="KW-0540">Nuclease</keyword>
<evidence type="ECO:0000256" key="5">
    <source>
        <dbReference type="ARBA" id="ARBA00022759"/>
    </source>
</evidence>
<evidence type="ECO:0000256" key="8">
    <source>
        <dbReference type="ARBA" id="ARBA00022842"/>
    </source>
</evidence>
<accession>A0AAV8UEB1</accession>
<dbReference type="Gene3D" id="1.10.150.670">
    <property type="entry name" value="Crossover junction endonuclease EME1, DNA-binding domain"/>
    <property type="match status" value="1"/>
</dbReference>
<dbReference type="PANTHER" id="PTHR21077">
    <property type="entry name" value="EME1 PROTEIN"/>
    <property type="match status" value="1"/>
</dbReference>
<dbReference type="InterPro" id="IPR042530">
    <property type="entry name" value="EME1/EME2_C"/>
</dbReference>
<sequence length="494" mass="53844">MNEQIITVEEVHDSSDSDCVVVAVCEEDGVQPSTDHASSARAVGRSAEEEMRALFPNVPLPNLLRALEGAAWDLDSAVLNIESKYDIETGGYWENTPQKTRKPAARKAMTCSNELETGNSTRTSDREFSPTATGLSTSSTGKANLVPRRGQNRSSRARGNTTTPIETTLDPSPRTGEGRGAPPKNRLSKQQAAVVSRRRATGEETVKASSPIMVFSERSEEKLVSACLDLKVEFISPKRHNQFDKLVLWDSETSESGKVQDKNCVLCLDGSDITNHIKNCTLVNLIADLRASFPMKRITIVLYGVDSFCKKALNQNSAGAGIDSEPVVSLDAVSDSRTWLLVEKGISTHCAQDLKACAKFLVHFTECLQEEPKRLRPSCLLDATTRTKKKAVRDADHESDGALLTTTYQGMLIQIPGLSWDSANAIARRFPSIASLASALATQGPETVTDYLKEIDVQSRDGSRKRKLGPVLAEKVVKVFTCSEPEIAFVPSKS</sequence>
<dbReference type="GO" id="GO:0048476">
    <property type="term" value="C:Holliday junction resolvase complex"/>
    <property type="evidence" value="ECO:0007669"/>
    <property type="project" value="InterPro"/>
</dbReference>
<keyword evidence="8" id="KW-0460">Magnesium</keyword>
<gene>
    <name evidence="14" type="ORF">NDN08_000094</name>
</gene>
<keyword evidence="10" id="KW-0234">DNA repair</keyword>
<evidence type="ECO:0000313" key="15">
    <source>
        <dbReference type="Proteomes" id="UP001157974"/>
    </source>
</evidence>
<evidence type="ECO:0000256" key="11">
    <source>
        <dbReference type="ARBA" id="ARBA00023242"/>
    </source>
</evidence>
<feature type="region of interest" description="Disordered" evidence="13">
    <location>
        <begin position="93"/>
        <end position="203"/>
    </location>
</feature>